<name>A0A645CLI6_9ZZZZ</name>
<gene>
    <name evidence="1" type="ORF">SDC9_124805</name>
</gene>
<evidence type="ECO:0000313" key="1">
    <source>
        <dbReference type="EMBL" id="MPM77797.1"/>
    </source>
</evidence>
<reference evidence="1" key="1">
    <citation type="submission" date="2019-08" db="EMBL/GenBank/DDBJ databases">
        <authorList>
            <person name="Kucharzyk K."/>
            <person name="Murdoch R.W."/>
            <person name="Higgins S."/>
            <person name="Loffler F."/>
        </authorList>
    </citation>
    <scope>NUCLEOTIDE SEQUENCE</scope>
</reference>
<sequence>MPRGPRLAVQEDGNLGVLVADFGDEGAQLGQRFLRFQRQFLVVDGQDECRGAALLLGERGQVAVTGHTQHFHAFLFDRLGQRADA</sequence>
<dbReference type="AlphaFoldDB" id="A0A645CLI6"/>
<dbReference type="EMBL" id="VSSQ01028185">
    <property type="protein sequence ID" value="MPM77797.1"/>
    <property type="molecule type" value="Genomic_DNA"/>
</dbReference>
<proteinExistence type="predicted"/>
<organism evidence="1">
    <name type="scientific">bioreactor metagenome</name>
    <dbReference type="NCBI Taxonomy" id="1076179"/>
    <lineage>
        <taxon>unclassified sequences</taxon>
        <taxon>metagenomes</taxon>
        <taxon>ecological metagenomes</taxon>
    </lineage>
</organism>
<accession>A0A645CLI6</accession>
<comment type="caution">
    <text evidence="1">The sequence shown here is derived from an EMBL/GenBank/DDBJ whole genome shotgun (WGS) entry which is preliminary data.</text>
</comment>
<protein>
    <submittedName>
        <fullName evidence="1">Uncharacterized protein</fullName>
    </submittedName>
</protein>